<gene>
    <name evidence="3" type="ORF">RHSIM_Rhsim02G0046000</name>
</gene>
<dbReference type="EMBL" id="WJXA01000002">
    <property type="protein sequence ID" value="KAF7149801.1"/>
    <property type="molecule type" value="Genomic_DNA"/>
</dbReference>
<dbReference type="InterPro" id="IPR018247">
    <property type="entry name" value="EF_Hand_1_Ca_BS"/>
</dbReference>
<proteinExistence type="predicted"/>
<comment type="caution">
    <text evidence="3">The sequence shown here is derived from an EMBL/GenBank/DDBJ whole genome shotgun (WGS) entry which is preliminary data.</text>
</comment>
<organism evidence="3 4">
    <name type="scientific">Rhododendron simsii</name>
    <name type="common">Sims's rhododendron</name>
    <dbReference type="NCBI Taxonomy" id="118357"/>
    <lineage>
        <taxon>Eukaryota</taxon>
        <taxon>Viridiplantae</taxon>
        <taxon>Streptophyta</taxon>
        <taxon>Embryophyta</taxon>
        <taxon>Tracheophyta</taxon>
        <taxon>Spermatophyta</taxon>
        <taxon>Magnoliopsida</taxon>
        <taxon>eudicotyledons</taxon>
        <taxon>Gunneridae</taxon>
        <taxon>Pentapetalae</taxon>
        <taxon>asterids</taxon>
        <taxon>Ericales</taxon>
        <taxon>Ericaceae</taxon>
        <taxon>Ericoideae</taxon>
        <taxon>Rhodoreae</taxon>
        <taxon>Rhododendron</taxon>
    </lineage>
</organism>
<evidence type="ECO:0000256" key="1">
    <source>
        <dbReference type="ARBA" id="ARBA00022837"/>
    </source>
</evidence>
<name>A0A834HKQ8_RHOSS</name>
<sequence length="348" mass="39990">MEDLVKTARLYYSKSSPEVKRAAEKYFNSLDDNKDGKVSFNEFLRLMRQEGHTKMSNRHFFKEMDKDGSGTLEFMEVMALYYVIKSGRPFCSWCDEFIPGMYFTCTKCFENDNNSFFVCPKCFEETGSDRFDHEHDQFLDNYALLETMRLQRIANHSNQHKPSSSVTITELYPTSTTNAIVRYEQPKPRPWDRRLRILDSAIVGAVGNLCTILSTIPCERFTGKSPHAPIFSRAPVIINNDGDQALFTDASSTKLSRAQPVEAEPVAGDVLSFSQTGMERKTGGGVADWFMRQRWWKSVSAECSGEYIQWWKWCKQRGGREEKGFGFLGTLGMGRRRREGYNGKIRCI</sequence>
<evidence type="ECO:0000313" key="3">
    <source>
        <dbReference type="EMBL" id="KAF7149801.1"/>
    </source>
</evidence>
<dbReference type="GO" id="GO:0005509">
    <property type="term" value="F:calcium ion binding"/>
    <property type="evidence" value="ECO:0007669"/>
    <property type="project" value="InterPro"/>
</dbReference>
<dbReference type="Gene3D" id="1.10.238.10">
    <property type="entry name" value="EF-hand"/>
    <property type="match status" value="1"/>
</dbReference>
<dbReference type="OrthoDB" id="8785703at2759"/>
<dbReference type="SUPFAM" id="SSF57850">
    <property type="entry name" value="RING/U-box"/>
    <property type="match status" value="1"/>
</dbReference>
<reference evidence="3" key="1">
    <citation type="submission" date="2019-11" db="EMBL/GenBank/DDBJ databases">
        <authorList>
            <person name="Liu Y."/>
            <person name="Hou J."/>
            <person name="Li T.-Q."/>
            <person name="Guan C.-H."/>
            <person name="Wu X."/>
            <person name="Wu H.-Z."/>
            <person name="Ling F."/>
            <person name="Zhang R."/>
            <person name="Shi X.-G."/>
            <person name="Ren J.-P."/>
            <person name="Chen E.-F."/>
            <person name="Sun J.-M."/>
        </authorList>
    </citation>
    <scope>NUCLEOTIDE SEQUENCE</scope>
    <source>
        <strain evidence="3">Adult_tree_wgs_1</strain>
        <tissue evidence="3">Leaves</tissue>
    </source>
</reference>
<accession>A0A834HKQ8</accession>
<evidence type="ECO:0000259" key="2">
    <source>
        <dbReference type="PROSITE" id="PS50222"/>
    </source>
</evidence>
<feature type="domain" description="EF-hand" evidence="2">
    <location>
        <begin position="18"/>
        <end position="53"/>
    </location>
</feature>
<dbReference type="InterPro" id="IPR002048">
    <property type="entry name" value="EF_hand_dom"/>
</dbReference>
<dbReference type="InterPro" id="IPR011992">
    <property type="entry name" value="EF-hand-dom_pair"/>
</dbReference>
<protein>
    <recommendedName>
        <fullName evidence="2">EF-hand domain-containing protein</fullName>
    </recommendedName>
</protein>
<keyword evidence="4" id="KW-1185">Reference proteome</keyword>
<dbReference type="InterPro" id="IPR001751">
    <property type="entry name" value="S100/CaBP7/8-like_CS"/>
</dbReference>
<evidence type="ECO:0000313" key="4">
    <source>
        <dbReference type="Proteomes" id="UP000626092"/>
    </source>
</evidence>
<dbReference type="CDD" id="cd00051">
    <property type="entry name" value="EFh"/>
    <property type="match status" value="1"/>
</dbReference>
<dbReference type="PROSITE" id="PS00303">
    <property type="entry name" value="S100_CABP"/>
    <property type="match status" value="1"/>
</dbReference>
<keyword evidence="1" id="KW-0106">Calcium</keyword>
<dbReference type="PROSITE" id="PS50222">
    <property type="entry name" value="EF_HAND_2"/>
    <property type="match status" value="2"/>
</dbReference>
<feature type="domain" description="EF-hand" evidence="2">
    <location>
        <begin position="58"/>
        <end position="87"/>
    </location>
</feature>
<dbReference type="AlphaFoldDB" id="A0A834HKQ8"/>
<dbReference type="PROSITE" id="PS00018">
    <property type="entry name" value="EF_HAND_1"/>
    <property type="match status" value="2"/>
</dbReference>
<dbReference type="SMART" id="SM00054">
    <property type="entry name" value="EFh"/>
    <property type="match status" value="2"/>
</dbReference>
<dbReference type="SUPFAM" id="SSF47473">
    <property type="entry name" value="EF-hand"/>
    <property type="match status" value="1"/>
</dbReference>
<dbReference type="Proteomes" id="UP000626092">
    <property type="component" value="Unassembled WGS sequence"/>
</dbReference>
<dbReference type="Pfam" id="PF13499">
    <property type="entry name" value="EF-hand_7"/>
    <property type="match status" value="1"/>
</dbReference>